<reference evidence="2 3" key="1">
    <citation type="submission" date="2020-12" db="EMBL/GenBank/DDBJ databases">
        <title>FDA dAtabase for Regulatory Grade micrObial Sequences (FDA-ARGOS): Supporting development and validation of Infectious Disease Dx tests.</title>
        <authorList>
            <person name="Sproer C."/>
            <person name="Gronow S."/>
            <person name="Severitt S."/>
            <person name="Schroder I."/>
            <person name="Tallon L."/>
            <person name="Sadzewicz L."/>
            <person name="Zhao X."/>
            <person name="Boylan J."/>
            <person name="Ott S."/>
            <person name="Bowen H."/>
            <person name="Vavikolanu K."/>
            <person name="Mehta A."/>
            <person name="Aluvathingal J."/>
            <person name="Nadendla S."/>
            <person name="Lowell S."/>
            <person name="Myers T."/>
            <person name="Yan Y."/>
            <person name="Sichtig H."/>
        </authorList>
    </citation>
    <scope>NUCLEOTIDE SEQUENCE [LARGE SCALE GENOMIC DNA]</scope>
    <source>
        <strain evidence="2 3">FDAARGOS_911</strain>
    </source>
</reference>
<dbReference type="Proteomes" id="UP000594771">
    <property type="component" value="Chromosome"/>
</dbReference>
<dbReference type="KEGG" id="aun:AWM73_04270"/>
<dbReference type="AlphaFoldDB" id="A0A109REC6"/>
<sequence length="73" mass="8702">MDLKIIHTEEGPALLLPNEEIFKEYSQWTLKENDDQEDSFILLPRVDNPYRHACDGEFYLGEAWDDYDHKEVD</sequence>
<dbReference type="OrthoDB" id="71707at2"/>
<dbReference type="EMBL" id="JAOTML010000001">
    <property type="protein sequence ID" value="MCY3052595.1"/>
    <property type="molecule type" value="Genomic_DNA"/>
</dbReference>
<evidence type="ECO:0000313" key="2">
    <source>
        <dbReference type="EMBL" id="QPS00906.1"/>
    </source>
</evidence>
<reference evidence="1" key="2">
    <citation type="submission" date="2022-09" db="EMBL/GenBank/DDBJ databases">
        <title>Aerococcus urinae taxonomy study.</title>
        <authorList>
            <person name="Christensen J."/>
            <person name="Senneby E."/>
        </authorList>
    </citation>
    <scope>NUCLEOTIDE SEQUENCE</scope>
    <source>
        <strain evidence="1">NLD-066-U95</strain>
    </source>
</reference>
<accession>A0A109REC6</accession>
<dbReference type="RefSeq" id="WP_060778226.1">
    <property type="nucleotide sequence ID" value="NZ_CAJHLF010000002.1"/>
</dbReference>
<proteinExistence type="predicted"/>
<organism evidence="2 3">
    <name type="scientific">Aerococcus urinae</name>
    <dbReference type="NCBI Taxonomy" id="1376"/>
    <lineage>
        <taxon>Bacteria</taxon>
        <taxon>Bacillati</taxon>
        <taxon>Bacillota</taxon>
        <taxon>Bacilli</taxon>
        <taxon>Lactobacillales</taxon>
        <taxon>Aerococcaceae</taxon>
        <taxon>Aerococcus</taxon>
    </lineage>
</organism>
<name>A0A109REC6_9LACT</name>
<protein>
    <submittedName>
        <fullName evidence="2">Uncharacterized protein</fullName>
    </submittedName>
</protein>
<evidence type="ECO:0000313" key="4">
    <source>
        <dbReference type="Proteomes" id="UP001069145"/>
    </source>
</evidence>
<dbReference type="EMBL" id="CP065662">
    <property type="protein sequence ID" value="QPS00906.1"/>
    <property type="molecule type" value="Genomic_DNA"/>
</dbReference>
<keyword evidence="4" id="KW-1185">Reference proteome</keyword>
<evidence type="ECO:0000313" key="3">
    <source>
        <dbReference type="Proteomes" id="UP000594771"/>
    </source>
</evidence>
<gene>
    <name evidence="2" type="ORF">I6G68_05785</name>
    <name evidence="1" type="ORF">ODY43_01060</name>
</gene>
<evidence type="ECO:0000313" key="1">
    <source>
        <dbReference type="EMBL" id="MCY3052595.1"/>
    </source>
</evidence>
<dbReference type="GeneID" id="35768242"/>
<dbReference type="Proteomes" id="UP001069145">
    <property type="component" value="Unassembled WGS sequence"/>
</dbReference>